<keyword evidence="2" id="KW-1185">Reference proteome</keyword>
<dbReference type="OMA" id="VNRCERY"/>
<evidence type="ECO:0000313" key="1">
    <source>
        <dbReference type="EMBL" id="CRG83157.1"/>
    </source>
</evidence>
<dbReference type="Proteomes" id="UP000054383">
    <property type="component" value="Unassembled WGS sequence"/>
</dbReference>
<accession>A0A0U1LJG5</accession>
<dbReference type="STRING" id="28573.A0A0U1LJG5"/>
<dbReference type="EMBL" id="CVMT01000001">
    <property type="protein sequence ID" value="CRG83157.1"/>
    <property type="molecule type" value="Genomic_DNA"/>
</dbReference>
<sequence length="613" mass="68532">MAQRILKPRGCAARALTSQRVYRRRFLSEFTHASTGSRGGSYDVASSTLAPSQLSRYLLGRDLDNQGNLTDTRSHEDLEFLLKCQNIQSINSRRLLHPDGSLLAIQPPADLHNVSNLRDLQLWLEKHAASGFRASLDRESLRIAVNRCERYHSSQEILSTLNAFASRCYKSGIKTPNIIHIEGLRCASQIFLPSALLYQTTRLLEPVQGDDADIIIKTLLKTLQTLRFNDVAYDAEILQAVVAGEGRQRELYPVALFDHLLLSDESYSTAIELLQLVGARQRLKTISAFLMERSSTSPSACLLNNAYACLSALLKTGEVDHVKACLESWFQITKIPKNVHASPSVSSRLLVDLQNHGLDDNRDVERLLREAEDQPPDELDGDVGMQSLQMDGEAIDFSSIENLIFQIRKYGNSLSTSEIGNVIDALGDCEGSSIPLFTENLESGIQEFAWLPKWIPVARQDDYISDLSSAIGLLRARVAFSADTLATPERSRNLFQLGYLVRRQRLTEDWFAEEAYEDWAQTGYLVAFDRLSSEFLLLFVGEDSTLFGSDHLPPTDESVTETLQQHQLLGSLSTLAMPTSPQDFHRDIERVAFPVANAGSLYAFDIDPKILTY</sequence>
<dbReference type="OrthoDB" id="4442598at2759"/>
<organism evidence="1 2">
    <name type="scientific">Talaromyces islandicus</name>
    <name type="common">Penicillium islandicum</name>
    <dbReference type="NCBI Taxonomy" id="28573"/>
    <lineage>
        <taxon>Eukaryota</taxon>
        <taxon>Fungi</taxon>
        <taxon>Dikarya</taxon>
        <taxon>Ascomycota</taxon>
        <taxon>Pezizomycotina</taxon>
        <taxon>Eurotiomycetes</taxon>
        <taxon>Eurotiomycetidae</taxon>
        <taxon>Eurotiales</taxon>
        <taxon>Trichocomaceae</taxon>
        <taxon>Talaromyces</taxon>
        <taxon>Talaromyces sect. Islandici</taxon>
    </lineage>
</organism>
<evidence type="ECO:0000313" key="2">
    <source>
        <dbReference type="Proteomes" id="UP000054383"/>
    </source>
</evidence>
<proteinExistence type="predicted"/>
<gene>
    <name evidence="1" type="ORF">PISL3812_00505</name>
</gene>
<dbReference type="AlphaFoldDB" id="A0A0U1LJG5"/>
<name>A0A0U1LJG5_TALIS</name>
<protein>
    <submittedName>
        <fullName evidence="1">Uncharacterized protein</fullName>
    </submittedName>
</protein>
<reference evidence="1 2" key="1">
    <citation type="submission" date="2015-04" db="EMBL/GenBank/DDBJ databases">
        <authorList>
            <person name="Syromyatnikov M.Y."/>
            <person name="Popov V.N."/>
        </authorList>
    </citation>
    <scope>NUCLEOTIDE SEQUENCE [LARGE SCALE GENOMIC DNA]</scope>
    <source>
        <strain evidence="1">WF-38-12</strain>
    </source>
</reference>